<dbReference type="InterPro" id="IPR040632">
    <property type="entry name" value="Sulfotransfer_4"/>
</dbReference>
<evidence type="ECO:0000313" key="3">
    <source>
        <dbReference type="Proteomes" id="UP000054481"/>
    </source>
</evidence>
<organism evidence="2 3">
    <name type="scientific">Hirsutella minnesotensis 3608</name>
    <dbReference type="NCBI Taxonomy" id="1043627"/>
    <lineage>
        <taxon>Eukaryota</taxon>
        <taxon>Fungi</taxon>
        <taxon>Dikarya</taxon>
        <taxon>Ascomycota</taxon>
        <taxon>Pezizomycotina</taxon>
        <taxon>Sordariomycetes</taxon>
        <taxon>Hypocreomycetidae</taxon>
        <taxon>Hypocreales</taxon>
        <taxon>Ophiocordycipitaceae</taxon>
        <taxon>Hirsutella</taxon>
    </lineage>
</organism>
<keyword evidence="1" id="KW-0812">Transmembrane</keyword>
<feature type="transmembrane region" description="Helical" evidence="1">
    <location>
        <begin position="242"/>
        <end position="267"/>
    </location>
</feature>
<keyword evidence="1" id="KW-0472">Membrane</keyword>
<dbReference type="Proteomes" id="UP000054481">
    <property type="component" value="Unassembled WGS sequence"/>
</dbReference>
<gene>
    <name evidence="2" type="ORF">HIM_11507</name>
</gene>
<reference evidence="2 3" key="1">
    <citation type="journal article" date="2014" name="Genome Biol. Evol.">
        <title>Comparative genomics and transcriptomics analyses reveal divergent lifestyle features of nematode endoparasitic fungus Hirsutella minnesotensis.</title>
        <authorList>
            <person name="Lai Y."/>
            <person name="Liu K."/>
            <person name="Zhang X."/>
            <person name="Zhang X."/>
            <person name="Li K."/>
            <person name="Wang N."/>
            <person name="Shu C."/>
            <person name="Wu Y."/>
            <person name="Wang C."/>
            <person name="Bushley K.E."/>
            <person name="Xiang M."/>
            <person name="Liu X."/>
        </authorList>
    </citation>
    <scope>NUCLEOTIDE SEQUENCE [LARGE SCALE GENOMIC DNA]</scope>
    <source>
        <strain evidence="2 3">3608</strain>
    </source>
</reference>
<name>A0A0F7ZJ00_9HYPO</name>
<dbReference type="OrthoDB" id="408152at2759"/>
<dbReference type="EMBL" id="KQ030765">
    <property type="protein sequence ID" value="KJZ69100.1"/>
    <property type="molecule type" value="Genomic_DNA"/>
</dbReference>
<dbReference type="SUPFAM" id="SSF52540">
    <property type="entry name" value="P-loop containing nucleoside triphosphate hydrolases"/>
    <property type="match status" value="1"/>
</dbReference>
<evidence type="ECO:0000313" key="2">
    <source>
        <dbReference type="EMBL" id="KJZ69100.1"/>
    </source>
</evidence>
<evidence type="ECO:0000256" key="1">
    <source>
        <dbReference type="SAM" id="Phobius"/>
    </source>
</evidence>
<keyword evidence="3" id="KW-1185">Reference proteome</keyword>
<keyword evidence="1" id="KW-1133">Transmembrane helix</keyword>
<dbReference type="Pfam" id="PF17784">
    <property type="entry name" value="Sulfotransfer_4"/>
    <property type="match status" value="1"/>
</dbReference>
<dbReference type="InterPro" id="IPR027417">
    <property type="entry name" value="P-loop_NTPase"/>
</dbReference>
<dbReference type="PANTHER" id="PTHR36978">
    <property type="entry name" value="P-LOOP CONTAINING NUCLEOTIDE TRIPHOSPHATE HYDROLASE"/>
    <property type="match status" value="1"/>
</dbReference>
<proteinExistence type="predicted"/>
<dbReference type="AlphaFoldDB" id="A0A0F7ZJ00"/>
<protein>
    <submittedName>
        <fullName evidence="2">Uncharacterized protein</fullName>
    </submittedName>
</protein>
<dbReference type="PANTHER" id="PTHR36978:SF4">
    <property type="entry name" value="P-LOOP CONTAINING NUCLEOSIDE TRIPHOSPHATE HYDROLASE PROTEIN"/>
    <property type="match status" value="1"/>
</dbReference>
<sequence>MARSRTENKPKRELQVLALGLPRTGSASIAEALTILGYKDVYHGLNVLDSPEDWSLLGSAADASFSILPTYTGKPFKRKQWDELFGPCEAVTDLAAIFATQLIEVYPEAKVILVIRNFDTWFRSIEGGIRLVWSFPFQLAFNHLRPFVNPVFGEAINKIIEGFFEAKSIGELRQKARMVYDRHHREIRKLVPPNRLLEYRMGQGWEPICNFLNKPQPNIVFPRLNDAKALRMRLKRKMRSQFVAAGIVLVPWIAGSLAVLLGGWMMARGLGIRMLTKVTVPAIG</sequence>
<accession>A0A0F7ZJ00</accession>
<dbReference type="Gene3D" id="3.40.50.300">
    <property type="entry name" value="P-loop containing nucleotide triphosphate hydrolases"/>
    <property type="match status" value="1"/>
</dbReference>